<keyword evidence="2" id="KW-1185">Reference proteome</keyword>
<gene>
    <name evidence="1" type="ORF">FPZ49_07470</name>
</gene>
<dbReference type="RefSeq" id="WP_144845108.1">
    <property type="nucleotide sequence ID" value="NZ_VNJI01000007.1"/>
</dbReference>
<evidence type="ECO:0000313" key="1">
    <source>
        <dbReference type="EMBL" id="TVY10566.1"/>
    </source>
</evidence>
<dbReference type="EMBL" id="VNJI01000007">
    <property type="protein sequence ID" value="TVY10566.1"/>
    <property type="molecule type" value="Genomic_DNA"/>
</dbReference>
<dbReference type="AlphaFoldDB" id="A0A559KEL1"/>
<comment type="caution">
    <text evidence="1">The sequence shown here is derived from an EMBL/GenBank/DDBJ whole genome shotgun (WGS) entry which is preliminary data.</text>
</comment>
<name>A0A559KEL1_9BACL</name>
<evidence type="ECO:0000313" key="2">
    <source>
        <dbReference type="Proteomes" id="UP000317036"/>
    </source>
</evidence>
<sequence>MKVDKESATPVQEVRKPAHAHAYHAVTSVTLEHSHVIELFVYPANGDAYDGHTHNYQGHTQMAAGHFHRLIGTTGPAIALPDGSHVHEMYDMVKDEPFSFQGGYYSTEMLIQRHVHAFTGPTGKGIGYAPAGW</sequence>
<evidence type="ECO:0008006" key="3">
    <source>
        <dbReference type="Google" id="ProtNLM"/>
    </source>
</evidence>
<accession>A0A559KEL1</accession>
<organism evidence="1 2">
    <name type="scientific">Paenibacillus cremeus</name>
    <dbReference type="NCBI Taxonomy" id="2163881"/>
    <lineage>
        <taxon>Bacteria</taxon>
        <taxon>Bacillati</taxon>
        <taxon>Bacillota</taxon>
        <taxon>Bacilli</taxon>
        <taxon>Bacillales</taxon>
        <taxon>Paenibacillaceae</taxon>
        <taxon>Paenibacillus</taxon>
    </lineage>
</organism>
<dbReference type="InterPro" id="IPR024307">
    <property type="entry name" value="YmaF"/>
</dbReference>
<dbReference type="OrthoDB" id="1682334at2"/>
<dbReference type="Proteomes" id="UP000317036">
    <property type="component" value="Unassembled WGS sequence"/>
</dbReference>
<reference evidence="1 2" key="1">
    <citation type="submission" date="2019-07" db="EMBL/GenBank/DDBJ databases">
        <authorList>
            <person name="Kim J."/>
        </authorList>
    </citation>
    <scope>NUCLEOTIDE SEQUENCE [LARGE SCALE GENOMIC DNA]</scope>
    <source>
        <strain evidence="1 2">JC52</strain>
    </source>
</reference>
<protein>
    <recommendedName>
        <fullName evidence="3">YmaF family protein</fullName>
    </recommendedName>
</protein>
<dbReference type="Pfam" id="PF12788">
    <property type="entry name" value="YmaF"/>
    <property type="match status" value="1"/>
</dbReference>
<proteinExistence type="predicted"/>